<feature type="domain" description="Protein kinase" evidence="7">
    <location>
        <begin position="61"/>
        <end position="218"/>
    </location>
</feature>
<evidence type="ECO:0000256" key="2">
    <source>
        <dbReference type="ARBA" id="ARBA00022679"/>
    </source>
</evidence>
<reference evidence="8" key="1">
    <citation type="submission" date="2019-09" db="EMBL/GenBank/DDBJ databases">
        <title>Draft genome information of white flower Hibiscus syriacus.</title>
        <authorList>
            <person name="Kim Y.-M."/>
        </authorList>
    </citation>
    <scope>NUCLEOTIDE SEQUENCE [LARGE SCALE GENOMIC DNA]</scope>
    <source>
        <strain evidence="8">YM2019G1</strain>
    </source>
</reference>
<keyword evidence="2" id="KW-0808">Transferase</keyword>
<dbReference type="GO" id="GO:0004674">
    <property type="term" value="F:protein serine/threonine kinase activity"/>
    <property type="evidence" value="ECO:0007669"/>
    <property type="project" value="UniProtKB-KW"/>
</dbReference>
<evidence type="ECO:0000313" key="9">
    <source>
        <dbReference type="Proteomes" id="UP000436088"/>
    </source>
</evidence>
<evidence type="ECO:0000256" key="6">
    <source>
        <dbReference type="SAM" id="Phobius"/>
    </source>
</evidence>
<dbReference type="Gene3D" id="3.30.200.20">
    <property type="entry name" value="Phosphorylase Kinase, domain 1"/>
    <property type="match status" value="1"/>
</dbReference>
<dbReference type="FunFam" id="3.30.200.20:FF:000924">
    <property type="entry name" value="Uncharacterized protein"/>
    <property type="match status" value="1"/>
</dbReference>
<comment type="caution">
    <text evidence="8">The sequence shown here is derived from an EMBL/GenBank/DDBJ whole genome shotgun (WGS) entry which is preliminary data.</text>
</comment>
<keyword evidence="6" id="KW-1133">Transmembrane helix</keyword>
<keyword evidence="4" id="KW-0418">Kinase</keyword>
<dbReference type="PANTHER" id="PTHR27002:SF1101">
    <property type="entry name" value="RECEPTOR-LIKE SERINE_THREONINE-PROTEIN KINASE"/>
    <property type="match status" value="1"/>
</dbReference>
<organism evidence="8 9">
    <name type="scientific">Hibiscus syriacus</name>
    <name type="common">Rose of Sharon</name>
    <dbReference type="NCBI Taxonomy" id="106335"/>
    <lineage>
        <taxon>Eukaryota</taxon>
        <taxon>Viridiplantae</taxon>
        <taxon>Streptophyta</taxon>
        <taxon>Embryophyta</taxon>
        <taxon>Tracheophyta</taxon>
        <taxon>Spermatophyta</taxon>
        <taxon>Magnoliopsida</taxon>
        <taxon>eudicotyledons</taxon>
        <taxon>Gunneridae</taxon>
        <taxon>Pentapetalae</taxon>
        <taxon>rosids</taxon>
        <taxon>malvids</taxon>
        <taxon>Malvales</taxon>
        <taxon>Malvaceae</taxon>
        <taxon>Malvoideae</taxon>
        <taxon>Hibiscus</taxon>
    </lineage>
</organism>
<proteinExistence type="predicted"/>
<evidence type="ECO:0000256" key="4">
    <source>
        <dbReference type="ARBA" id="ARBA00022777"/>
    </source>
</evidence>
<name>A0A6A3AHG2_HIBSY</name>
<protein>
    <submittedName>
        <fullName evidence="8">Detected protein of confused Function</fullName>
    </submittedName>
</protein>
<dbReference type="AlphaFoldDB" id="A0A6A3AHG2"/>
<keyword evidence="6" id="KW-0812">Transmembrane</keyword>
<dbReference type="InterPro" id="IPR001245">
    <property type="entry name" value="Ser-Thr/Tyr_kinase_cat_dom"/>
</dbReference>
<sequence length="218" mass="24554">MWFGDLIDIKQLLLEGQDLYIRVSASETELKKKANVKLAIILATVIAALLGFHLVVCYICRSRRKLKGEGGFGPVYKGTLANGQEIAVKRLSKSSGQGLNEFKNEVNLIAKLQNRNLVRLPGCCTQGDERMLVYEYMPNRSLDSFIFEYATDGLFSVKSDIFSFGILLLEVISGRKNRGFYHENESGNLIEHQAWRLWKEGKPLDVADDFLVETGDQS</sequence>
<dbReference type="PROSITE" id="PS50011">
    <property type="entry name" value="PROTEIN_KINASE_DOM"/>
    <property type="match status" value="1"/>
</dbReference>
<evidence type="ECO:0000313" key="8">
    <source>
        <dbReference type="EMBL" id="KAE8703213.1"/>
    </source>
</evidence>
<evidence type="ECO:0000256" key="3">
    <source>
        <dbReference type="ARBA" id="ARBA00022741"/>
    </source>
</evidence>
<dbReference type="EMBL" id="VEPZ02001001">
    <property type="protein sequence ID" value="KAE8703213.1"/>
    <property type="molecule type" value="Genomic_DNA"/>
</dbReference>
<dbReference type="GO" id="GO:0005886">
    <property type="term" value="C:plasma membrane"/>
    <property type="evidence" value="ECO:0007669"/>
    <property type="project" value="TreeGrafter"/>
</dbReference>
<evidence type="ECO:0000259" key="7">
    <source>
        <dbReference type="PROSITE" id="PS50011"/>
    </source>
</evidence>
<dbReference type="GO" id="GO:0005524">
    <property type="term" value="F:ATP binding"/>
    <property type="evidence" value="ECO:0007669"/>
    <property type="project" value="UniProtKB-KW"/>
</dbReference>
<keyword evidence="3" id="KW-0547">Nucleotide-binding</keyword>
<gene>
    <name evidence="8" type="ORF">F3Y22_tig00110472pilonHSYRG00053</name>
</gene>
<keyword evidence="6" id="KW-0472">Membrane</keyword>
<evidence type="ECO:0000256" key="1">
    <source>
        <dbReference type="ARBA" id="ARBA00022527"/>
    </source>
</evidence>
<dbReference type="SUPFAM" id="SSF56112">
    <property type="entry name" value="Protein kinase-like (PK-like)"/>
    <property type="match status" value="1"/>
</dbReference>
<feature type="transmembrane region" description="Helical" evidence="6">
    <location>
        <begin position="38"/>
        <end position="60"/>
    </location>
</feature>
<dbReference type="Gene3D" id="1.10.510.10">
    <property type="entry name" value="Transferase(Phosphotransferase) domain 1"/>
    <property type="match status" value="1"/>
</dbReference>
<dbReference type="InterPro" id="IPR000719">
    <property type="entry name" value="Prot_kinase_dom"/>
</dbReference>
<evidence type="ECO:0000256" key="5">
    <source>
        <dbReference type="ARBA" id="ARBA00022840"/>
    </source>
</evidence>
<keyword evidence="1" id="KW-0723">Serine/threonine-protein kinase</keyword>
<dbReference type="Pfam" id="PF07714">
    <property type="entry name" value="PK_Tyr_Ser-Thr"/>
    <property type="match status" value="1"/>
</dbReference>
<dbReference type="InterPro" id="IPR011009">
    <property type="entry name" value="Kinase-like_dom_sf"/>
</dbReference>
<dbReference type="PANTHER" id="PTHR27002">
    <property type="entry name" value="RECEPTOR-LIKE SERINE/THREONINE-PROTEIN KINASE SD1-8"/>
    <property type="match status" value="1"/>
</dbReference>
<keyword evidence="9" id="KW-1185">Reference proteome</keyword>
<dbReference type="Proteomes" id="UP000436088">
    <property type="component" value="Unassembled WGS sequence"/>
</dbReference>
<keyword evidence="5" id="KW-0067">ATP-binding</keyword>
<accession>A0A6A3AHG2</accession>